<dbReference type="RefSeq" id="WP_086488720.1">
    <property type="nucleotide sequence ID" value="NZ_MSLT01000018.1"/>
</dbReference>
<dbReference type="InterPro" id="IPR011989">
    <property type="entry name" value="ARM-like"/>
</dbReference>
<dbReference type="AlphaFoldDB" id="A0A251X726"/>
<keyword evidence="1" id="KW-0472">Membrane</keyword>
<gene>
    <name evidence="2" type="ORF">TPSD3_11615</name>
</gene>
<evidence type="ECO:0000313" key="3">
    <source>
        <dbReference type="Proteomes" id="UP000194798"/>
    </source>
</evidence>
<feature type="transmembrane region" description="Helical" evidence="1">
    <location>
        <begin position="80"/>
        <end position="104"/>
    </location>
</feature>
<accession>A0A251X726</accession>
<dbReference type="EMBL" id="MSLT01000018">
    <property type="protein sequence ID" value="OUD13271.1"/>
    <property type="molecule type" value="Genomic_DNA"/>
</dbReference>
<comment type="caution">
    <text evidence="2">The sequence shown here is derived from an EMBL/GenBank/DDBJ whole genome shotgun (WGS) entry which is preliminary data.</text>
</comment>
<dbReference type="OrthoDB" id="5619283at2"/>
<evidence type="ECO:0000313" key="2">
    <source>
        <dbReference type="EMBL" id="OUD13271.1"/>
    </source>
</evidence>
<dbReference type="InterPro" id="IPR016024">
    <property type="entry name" value="ARM-type_fold"/>
</dbReference>
<dbReference type="SUPFAM" id="SSF48371">
    <property type="entry name" value="ARM repeat"/>
    <property type="match status" value="1"/>
</dbReference>
<feature type="transmembrane region" description="Helical" evidence="1">
    <location>
        <begin position="315"/>
        <end position="334"/>
    </location>
</feature>
<feature type="transmembrane region" description="Helical" evidence="1">
    <location>
        <begin position="429"/>
        <end position="449"/>
    </location>
</feature>
<feature type="transmembrane region" description="Helical" evidence="1">
    <location>
        <begin position="20"/>
        <end position="45"/>
    </location>
</feature>
<evidence type="ECO:0000256" key="1">
    <source>
        <dbReference type="SAM" id="Phobius"/>
    </source>
</evidence>
<sequence length="974" mass="110278">MVRFLSNLLSIKTNEWDGVLYFFLISLIFSFGASFARSIGMALLIERLGGSHLPYIFILIDLAVMIGSIIYAHYTKRFTGAAILSFFFISTAVFALIMQTVFLFRANVGEEVSSNYLDWVYGIFFVGFSFFYILISIHFGSVVASYFNAVQVKRVTPLINAGLPIGGILGGGALMLLLNQVEPQHLILVISVACLGAFYLLKSVSRNLSPVRASISVTRNSHQSPLDELIAAFKYIIRSHLMIFMALGFFFFVIANKLLEYQYQAIIYPQIYPDSTERAQFFARYEMVANFVWLLIQVLLTSRLMTTFGVGGSNLLYPVLSGLAGVALVSYFYLTSTGELVSSESVMLLLAIITQFINQEMRLALRTPANNLLFNAIPPNQWGSNKAFLNGIVFPFSTFVASTFLIWITGTTAQSDFLFFSFIITKESLSYALPFIAVIASILGVIVAIPQWGAYNNGVFGLLTRDLFDRRASNHLSSGNKSNSLRQMIEEKLRSQDPHHVIAALETIRVTHLNYFTTQIGNLLLKTKDTQVKERCINTLAELPQNNTIVTYLIEASRMDQDPAILKLILRNLSQFKTVNLNSLFEKMLDHRSPEVFVQACLCLYHHPLYSDKKYVETLLVNRLKGENLSQNLPLYLYALGQLKQANYSEYVLAHIQSDDPDISLSAFMAYINMLEGQFEPHKKLLVDSLNSPLKEVKVAALQALKECQPLENWTPVIRLLGAKDRILVNESKELLRLSLSHCKSALMIRVFSESVSTQERFEILSLIYARMSDQQRQRLRKGADDSLKKFVQVNALLRLHESVERKTKVHDLVSKILHEILETHLLHILTIITYASEQSLDFFQRVSRGLLSNNKANQGNALEVLSNAGEKFLVGRLLKYYEERPADVAALERLHFVLFSEPLNINEGNYESHLLGLDHDLLRACLHYVQQERTGFSTMERSTSRRVREYLSEAKTAKPFRRSLRANYRAGFA</sequence>
<name>A0A251X726_9GAMM</name>
<feature type="transmembrane region" description="Helical" evidence="1">
    <location>
        <begin position="387"/>
        <end position="408"/>
    </location>
</feature>
<organism evidence="2 3">
    <name type="scientific">Thioflexithrix psekupsensis</name>
    <dbReference type="NCBI Taxonomy" id="1570016"/>
    <lineage>
        <taxon>Bacteria</taxon>
        <taxon>Pseudomonadati</taxon>
        <taxon>Pseudomonadota</taxon>
        <taxon>Gammaproteobacteria</taxon>
        <taxon>Thiotrichales</taxon>
        <taxon>Thioflexithrix</taxon>
    </lineage>
</organism>
<feature type="transmembrane region" description="Helical" evidence="1">
    <location>
        <begin position="235"/>
        <end position="255"/>
    </location>
</feature>
<protein>
    <recommendedName>
        <fullName evidence="4">ADP,ATP carrier protein</fullName>
    </recommendedName>
</protein>
<feature type="transmembrane region" description="Helical" evidence="1">
    <location>
        <begin position="116"/>
        <end position="139"/>
    </location>
</feature>
<feature type="transmembrane region" description="Helical" evidence="1">
    <location>
        <begin position="185"/>
        <end position="201"/>
    </location>
</feature>
<feature type="transmembrane region" description="Helical" evidence="1">
    <location>
        <begin position="288"/>
        <end position="309"/>
    </location>
</feature>
<keyword evidence="3" id="KW-1185">Reference proteome</keyword>
<keyword evidence="1" id="KW-1133">Transmembrane helix</keyword>
<feature type="transmembrane region" description="Helical" evidence="1">
    <location>
        <begin position="159"/>
        <end position="178"/>
    </location>
</feature>
<proteinExistence type="predicted"/>
<dbReference type="Gene3D" id="1.25.10.10">
    <property type="entry name" value="Leucine-rich Repeat Variant"/>
    <property type="match status" value="1"/>
</dbReference>
<reference evidence="2 3" key="1">
    <citation type="submission" date="2016-12" db="EMBL/GenBank/DDBJ databases">
        <title>Thioflexothrix psekupsii D3 genome sequencing and assembly.</title>
        <authorList>
            <person name="Fomenkov A."/>
            <person name="Vincze T."/>
            <person name="Grabovich M."/>
            <person name="Anton B.P."/>
            <person name="Dubinina G."/>
            <person name="Orlova M."/>
            <person name="Belousova E."/>
            <person name="Roberts R.J."/>
        </authorList>
    </citation>
    <scope>NUCLEOTIDE SEQUENCE [LARGE SCALE GENOMIC DNA]</scope>
    <source>
        <strain evidence="2">D3</strain>
    </source>
</reference>
<keyword evidence="1" id="KW-0812">Transmembrane</keyword>
<evidence type="ECO:0008006" key="4">
    <source>
        <dbReference type="Google" id="ProtNLM"/>
    </source>
</evidence>
<dbReference type="Proteomes" id="UP000194798">
    <property type="component" value="Unassembled WGS sequence"/>
</dbReference>
<feature type="transmembrane region" description="Helical" evidence="1">
    <location>
        <begin position="52"/>
        <end position="74"/>
    </location>
</feature>